<dbReference type="PANTHER" id="PTHR24347">
    <property type="entry name" value="SERINE/THREONINE-PROTEIN KINASE"/>
    <property type="match status" value="1"/>
</dbReference>
<dbReference type="EnsemblMetazoa" id="HelroT76196">
    <property type="protein sequence ID" value="HelroP76196"/>
    <property type="gene ID" value="HelroG76196"/>
</dbReference>
<gene>
    <name evidence="7" type="primary">20215264</name>
    <name evidence="6" type="ORF">HELRODRAFT_76196</name>
</gene>
<keyword evidence="8" id="KW-1185">Reference proteome</keyword>
<dbReference type="PROSITE" id="PS50853">
    <property type="entry name" value="FN3"/>
    <property type="match status" value="1"/>
</dbReference>
<dbReference type="KEGG" id="hro:HELRODRAFT_76196"/>
<dbReference type="InterPro" id="IPR000719">
    <property type="entry name" value="Prot_kinase_dom"/>
</dbReference>
<proteinExistence type="predicted"/>
<keyword evidence="2" id="KW-0393">Immunoglobulin domain</keyword>
<sequence length="483" mass="55223">MKVRVPINGRPSPEVQWMKNGTLVEANERISFEQDDTSATMLVRNCSRGDVGTYCIKIRNYMGFDEASFPVNVTDRPGSVSNKPQVLDVTDSSCVVTWSPSSDDGGSPILEYIVEECEKVAGRWKLAGSTTFNRITVTGLKKNSQYAFRVKARNVYGTSEESQASDWARIKMTSCQNFDYDKFGGNDNDEDVDHDLDKLNATDKNVGNNVEFRGQFGMMHRVIEKSTDRNYLVRFSMSTSAEKLLMRREVDITNLLTHQHQSLHHRHQCGIIYLHDAFETDGEIAFVYEFLSGPDLITKLLNVGHTEVRIINYMRQICQAVAFMHVNDIVNLDIRPETIFFTTSKSENLKLTNFGTSQKLDPDRSVRVVYPSISFCPPELLTFEPVSFYSDVWNLGVLAYLLVSGTQLFESAELDEAYNRITSHDEVAFNEDTWTDVSNYCQNWISRCLRREPVKRMSMVEALAHPWLNVRSTFLSFLFYDFI</sequence>
<dbReference type="InterPro" id="IPR036179">
    <property type="entry name" value="Ig-like_dom_sf"/>
</dbReference>
<dbReference type="Pfam" id="PF00041">
    <property type="entry name" value="fn3"/>
    <property type="match status" value="1"/>
</dbReference>
<dbReference type="eggNOG" id="KOG0613">
    <property type="taxonomic scope" value="Eukaryota"/>
</dbReference>
<dbReference type="FunFam" id="2.60.40.10:FF:004718">
    <property type="match status" value="1"/>
</dbReference>
<reference evidence="7" key="3">
    <citation type="submission" date="2015-06" db="UniProtKB">
        <authorList>
            <consortium name="EnsemblMetazoa"/>
        </authorList>
    </citation>
    <scope>IDENTIFICATION</scope>
</reference>
<dbReference type="Proteomes" id="UP000015101">
    <property type="component" value="Unassembled WGS sequence"/>
</dbReference>
<dbReference type="InterPro" id="IPR013098">
    <property type="entry name" value="Ig_I-set"/>
</dbReference>
<dbReference type="AlphaFoldDB" id="T1G2G6"/>
<evidence type="ECO:0000256" key="1">
    <source>
        <dbReference type="ARBA" id="ARBA00022737"/>
    </source>
</evidence>
<dbReference type="OMA" id="SARLMIH"/>
<evidence type="ECO:0000259" key="4">
    <source>
        <dbReference type="PROSITE" id="PS50835"/>
    </source>
</evidence>
<dbReference type="InterPro" id="IPR003961">
    <property type="entry name" value="FN3_dom"/>
</dbReference>
<dbReference type="PROSITE" id="PS50011">
    <property type="entry name" value="PROTEIN_KINASE_DOM"/>
    <property type="match status" value="1"/>
</dbReference>
<dbReference type="CTD" id="20215264"/>
<evidence type="ECO:0000313" key="6">
    <source>
        <dbReference type="EMBL" id="ESO07595.1"/>
    </source>
</evidence>
<dbReference type="STRING" id="6412.T1G2G6"/>
<dbReference type="GO" id="GO:0004689">
    <property type="term" value="F:phosphorylase kinase activity"/>
    <property type="evidence" value="ECO:0000318"/>
    <property type="project" value="GO_Central"/>
</dbReference>
<reference evidence="6 8" key="2">
    <citation type="journal article" date="2013" name="Nature">
        <title>Insights into bilaterian evolution from three spiralian genomes.</title>
        <authorList>
            <person name="Simakov O."/>
            <person name="Marletaz F."/>
            <person name="Cho S.J."/>
            <person name="Edsinger-Gonzales E."/>
            <person name="Havlak P."/>
            <person name="Hellsten U."/>
            <person name="Kuo D.H."/>
            <person name="Larsson T."/>
            <person name="Lv J."/>
            <person name="Arendt D."/>
            <person name="Savage R."/>
            <person name="Osoegawa K."/>
            <person name="de Jong P."/>
            <person name="Grimwood J."/>
            <person name="Chapman J.A."/>
            <person name="Shapiro H."/>
            <person name="Aerts A."/>
            <person name="Otillar R.P."/>
            <person name="Terry A.Y."/>
            <person name="Boore J.L."/>
            <person name="Grigoriev I.V."/>
            <person name="Lindberg D.R."/>
            <person name="Seaver E.C."/>
            <person name="Weisblat D.A."/>
            <person name="Putnam N.H."/>
            <person name="Rokhsar D.S."/>
        </authorList>
    </citation>
    <scope>NUCLEOTIDE SEQUENCE</scope>
</reference>
<dbReference type="SMART" id="SM00060">
    <property type="entry name" value="FN3"/>
    <property type="match status" value="1"/>
</dbReference>
<dbReference type="InterPro" id="IPR011009">
    <property type="entry name" value="Kinase-like_dom_sf"/>
</dbReference>
<name>T1G2G6_HELRO</name>
<dbReference type="OrthoDB" id="10260894at2759"/>
<dbReference type="InParanoid" id="T1G2G6"/>
<dbReference type="HOGENOM" id="CLU_000288_76_3_1"/>
<evidence type="ECO:0000259" key="3">
    <source>
        <dbReference type="PROSITE" id="PS50011"/>
    </source>
</evidence>
<dbReference type="InterPro" id="IPR036116">
    <property type="entry name" value="FN3_sf"/>
</dbReference>
<dbReference type="EMBL" id="KB096183">
    <property type="protein sequence ID" value="ESO07595.1"/>
    <property type="molecule type" value="Genomic_DNA"/>
</dbReference>
<dbReference type="RefSeq" id="XP_009014206.1">
    <property type="nucleotide sequence ID" value="XM_009015958.1"/>
</dbReference>
<reference evidence="8" key="1">
    <citation type="submission" date="2012-12" db="EMBL/GenBank/DDBJ databases">
        <authorList>
            <person name="Hellsten U."/>
            <person name="Grimwood J."/>
            <person name="Chapman J.A."/>
            <person name="Shapiro H."/>
            <person name="Aerts A."/>
            <person name="Otillar R.P."/>
            <person name="Terry A.Y."/>
            <person name="Boore J.L."/>
            <person name="Simakov O."/>
            <person name="Marletaz F."/>
            <person name="Cho S.-J."/>
            <person name="Edsinger-Gonzales E."/>
            <person name="Havlak P."/>
            <person name="Kuo D.-H."/>
            <person name="Larsson T."/>
            <person name="Lv J."/>
            <person name="Arendt D."/>
            <person name="Savage R."/>
            <person name="Osoegawa K."/>
            <person name="de Jong P."/>
            <person name="Lindberg D.R."/>
            <person name="Seaver E.C."/>
            <person name="Weisblat D.A."/>
            <person name="Putnam N.H."/>
            <person name="Grigoriev I.V."/>
            <person name="Rokhsar D.S."/>
        </authorList>
    </citation>
    <scope>NUCLEOTIDE SEQUENCE</scope>
</reference>
<evidence type="ECO:0000313" key="7">
    <source>
        <dbReference type="EnsemblMetazoa" id="HelroP76196"/>
    </source>
</evidence>
<dbReference type="PROSITE" id="PS50835">
    <property type="entry name" value="IG_LIKE"/>
    <property type="match status" value="1"/>
</dbReference>
<dbReference type="FunFam" id="2.60.40.10:FF:000031">
    <property type="entry name" value="Myosin-binding protein C, slow type"/>
    <property type="match status" value="1"/>
</dbReference>
<dbReference type="EMBL" id="AMQM01003482">
    <property type="status" value="NOT_ANNOTATED_CDS"/>
    <property type="molecule type" value="Genomic_DNA"/>
</dbReference>
<dbReference type="GO" id="GO:0005524">
    <property type="term" value="F:ATP binding"/>
    <property type="evidence" value="ECO:0007669"/>
    <property type="project" value="InterPro"/>
</dbReference>
<dbReference type="GO" id="GO:0005737">
    <property type="term" value="C:cytoplasm"/>
    <property type="evidence" value="ECO:0000318"/>
    <property type="project" value="GO_Central"/>
</dbReference>
<feature type="domain" description="Ig-like" evidence="4">
    <location>
        <begin position="1"/>
        <end position="74"/>
    </location>
</feature>
<dbReference type="Gene3D" id="1.10.510.10">
    <property type="entry name" value="Transferase(Phosphotransferase) domain 1"/>
    <property type="match status" value="1"/>
</dbReference>
<evidence type="ECO:0000313" key="8">
    <source>
        <dbReference type="Proteomes" id="UP000015101"/>
    </source>
</evidence>
<dbReference type="Pfam" id="PF00069">
    <property type="entry name" value="Pkinase"/>
    <property type="match status" value="1"/>
</dbReference>
<dbReference type="PRINTS" id="PR00014">
    <property type="entry name" value="FNTYPEIII"/>
</dbReference>
<feature type="domain" description="Fibronectin type-III" evidence="5">
    <location>
        <begin position="80"/>
        <end position="173"/>
    </location>
</feature>
<dbReference type="GO" id="GO:0005977">
    <property type="term" value="P:glycogen metabolic process"/>
    <property type="evidence" value="ECO:0000318"/>
    <property type="project" value="GO_Central"/>
</dbReference>
<evidence type="ECO:0000256" key="2">
    <source>
        <dbReference type="ARBA" id="ARBA00023319"/>
    </source>
</evidence>
<feature type="domain" description="Protein kinase" evidence="3">
    <location>
        <begin position="205"/>
        <end position="468"/>
    </location>
</feature>
<dbReference type="GO" id="GO:0005964">
    <property type="term" value="C:phosphorylase kinase complex"/>
    <property type="evidence" value="ECO:0000318"/>
    <property type="project" value="GO_Central"/>
</dbReference>
<dbReference type="InterPro" id="IPR013783">
    <property type="entry name" value="Ig-like_fold"/>
</dbReference>
<dbReference type="SMART" id="SM00220">
    <property type="entry name" value="S_TKc"/>
    <property type="match status" value="1"/>
</dbReference>
<dbReference type="SUPFAM" id="SSF56112">
    <property type="entry name" value="Protein kinase-like (PK-like)"/>
    <property type="match status" value="1"/>
</dbReference>
<dbReference type="Gene3D" id="3.30.200.20">
    <property type="entry name" value="Phosphorylase Kinase, domain 1"/>
    <property type="match status" value="1"/>
</dbReference>
<evidence type="ECO:0008006" key="9">
    <source>
        <dbReference type="Google" id="ProtNLM"/>
    </source>
</evidence>
<dbReference type="SUPFAM" id="SSF49265">
    <property type="entry name" value="Fibronectin type III"/>
    <property type="match status" value="1"/>
</dbReference>
<keyword evidence="1" id="KW-0677">Repeat</keyword>
<evidence type="ECO:0000259" key="5">
    <source>
        <dbReference type="PROSITE" id="PS50853"/>
    </source>
</evidence>
<dbReference type="Gene3D" id="2.60.40.10">
    <property type="entry name" value="Immunoglobulins"/>
    <property type="match status" value="2"/>
</dbReference>
<organism evidence="7 8">
    <name type="scientific">Helobdella robusta</name>
    <name type="common">Californian leech</name>
    <dbReference type="NCBI Taxonomy" id="6412"/>
    <lineage>
        <taxon>Eukaryota</taxon>
        <taxon>Metazoa</taxon>
        <taxon>Spiralia</taxon>
        <taxon>Lophotrochozoa</taxon>
        <taxon>Annelida</taxon>
        <taxon>Clitellata</taxon>
        <taxon>Hirudinea</taxon>
        <taxon>Rhynchobdellida</taxon>
        <taxon>Glossiphoniidae</taxon>
        <taxon>Helobdella</taxon>
    </lineage>
</organism>
<dbReference type="InterPro" id="IPR007110">
    <property type="entry name" value="Ig-like_dom"/>
</dbReference>
<dbReference type="CDD" id="cd00063">
    <property type="entry name" value="FN3"/>
    <property type="match status" value="1"/>
</dbReference>
<accession>T1G2G6</accession>
<dbReference type="GeneID" id="20215264"/>
<dbReference type="Pfam" id="PF07679">
    <property type="entry name" value="I-set"/>
    <property type="match status" value="1"/>
</dbReference>
<dbReference type="GO" id="GO:0007165">
    <property type="term" value="P:signal transduction"/>
    <property type="evidence" value="ECO:0000318"/>
    <property type="project" value="GO_Central"/>
</dbReference>
<protein>
    <recommendedName>
        <fullName evidence="9">Protein kinase domain-containing protein</fullName>
    </recommendedName>
</protein>
<dbReference type="SUPFAM" id="SSF48726">
    <property type="entry name" value="Immunoglobulin"/>
    <property type="match status" value="1"/>
</dbReference>